<evidence type="ECO:0000259" key="1">
    <source>
        <dbReference type="Pfam" id="PF00899"/>
    </source>
</evidence>
<dbReference type="InterPro" id="IPR035985">
    <property type="entry name" value="Ubiquitin-activating_enz"/>
</dbReference>
<evidence type="ECO:0000259" key="2">
    <source>
        <dbReference type="Pfam" id="PF20590"/>
    </source>
</evidence>
<dbReference type="EMBL" id="JBHRWW010000006">
    <property type="protein sequence ID" value="MFC3688873.1"/>
    <property type="molecule type" value="Genomic_DNA"/>
</dbReference>
<dbReference type="Pfam" id="PF00899">
    <property type="entry name" value="ThiF"/>
    <property type="match status" value="1"/>
</dbReference>
<proteinExistence type="predicted"/>
<dbReference type="InterPro" id="IPR046741">
    <property type="entry name" value="DUF6791"/>
</dbReference>
<dbReference type="GO" id="GO:0016779">
    <property type="term" value="F:nucleotidyltransferase activity"/>
    <property type="evidence" value="ECO:0007669"/>
    <property type="project" value="UniProtKB-KW"/>
</dbReference>
<feature type="domain" description="DUF6791" evidence="2">
    <location>
        <begin position="11"/>
        <end position="159"/>
    </location>
</feature>
<comment type="caution">
    <text evidence="3">The sequence shown here is derived from an EMBL/GenBank/DDBJ whole genome shotgun (WGS) entry which is preliminary data.</text>
</comment>
<dbReference type="Proteomes" id="UP001595685">
    <property type="component" value="Unassembled WGS sequence"/>
</dbReference>
<dbReference type="SUPFAM" id="SSF69572">
    <property type="entry name" value="Activating enzymes of the ubiquitin-like proteins"/>
    <property type="match status" value="1"/>
</dbReference>
<organism evidence="3 4">
    <name type="scientific">Aquipuribacter hungaricus</name>
    <dbReference type="NCBI Taxonomy" id="545624"/>
    <lineage>
        <taxon>Bacteria</taxon>
        <taxon>Bacillati</taxon>
        <taxon>Actinomycetota</taxon>
        <taxon>Actinomycetes</taxon>
        <taxon>Micrococcales</taxon>
        <taxon>Intrasporangiaceae</taxon>
        <taxon>Aquipuribacter</taxon>
    </lineage>
</organism>
<feature type="domain" description="THIF-type NAD/FAD binding fold" evidence="1">
    <location>
        <begin position="170"/>
        <end position="298"/>
    </location>
</feature>
<keyword evidence="3" id="KW-0808">Transferase</keyword>
<protein>
    <submittedName>
        <fullName evidence="3">ThiF family adenylyltransferase</fullName>
    </submittedName>
</protein>
<name>A0ABV7WJY3_9MICO</name>
<sequence>MSPRPTSRSRDLKRLIDDGYDVEIRDGHLLIHGVPYVTSTMEVALGTLVSTLDLAGDVTVTPGTHVAMWIGEHPCHADGTVLHEIAHAPAPASASLQMQWSFSSKPVGSSGYANYHEKMTTYIAMISAPALAVYPTVTARTYPVQRPVGDPAPFLFEDTSSARAGLGAVTDKIRGMKIAIVGLGGTGSWVLDLVARCPVGEIHLFDDDRFLQHNTFRSPGPTSVEELTGGPFKVDIYAKRWAVMRTGVIAHPERLGPQHTKLLAQMDFVFVCVDTGASRRGVVELLERVGCDFIDTGMGLLLDEDRAQVLGQVRTTLSTATTREQARQHLPLTGSLADDIYDQNIQTSEMNALNAVEAVTRWKKAVGFYTDLECEGSATYVIDGNHIVNTPVRLTDAAADAGEGESLLDGAA</sequence>
<dbReference type="CDD" id="cd01483">
    <property type="entry name" value="E1_enzyme_family"/>
    <property type="match status" value="1"/>
</dbReference>
<reference evidence="4" key="1">
    <citation type="journal article" date="2019" name="Int. J. Syst. Evol. Microbiol.">
        <title>The Global Catalogue of Microorganisms (GCM) 10K type strain sequencing project: providing services to taxonomists for standard genome sequencing and annotation.</title>
        <authorList>
            <consortium name="The Broad Institute Genomics Platform"/>
            <consortium name="The Broad Institute Genome Sequencing Center for Infectious Disease"/>
            <person name="Wu L."/>
            <person name="Ma J."/>
        </authorList>
    </citation>
    <scope>NUCLEOTIDE SEQUENCE [LARGE SCALE GENOMIC DNA]</scope>
    <source>
        <strain evidence="4">NCAIM B.02333</strain>
    </source>
</reference>
<gene>
    <name evidence="3" type="ORF">ACFOLH_11020</name>
</gene>
<dbReference type="Gene3D" id="3.40.50.720">
    <property type="entry name" value="NAD(P)-binding Rossmann-like Domain"/>
    <property type="match status" value="1"/>
</dbReference>
<dbReference type="InterPro" id="IPR000594">
    <property type="entry name" value="ThiF_NAD_FAD-bd"/>
</dbReference>
<dbReference type="Pfam" id="PF20590">
    <property type="entry name" value="DUF6791"/>
    <property type="match status" value="1"/>
</dbReference>
<dbReference type="NCBIfam" id="NF004805">
    <property type="entry name" value="PRK06153.1-4"/>
    <property type="match status" value="1"/>
</dbReference>
<dbReference type="NCBIfam" id="NF004804">
    <property type="entry name" value="PRK06153.1-3"/>
    <property type="match status" value="1"/>
</dbReference>
<keyword evidence="4" id="KW-1185">Reference proteome</keyword>
<evidence type="ECO:0000313" key="3">
    <source>
        <dbReference type="EMBL" id="MFC3688873.1"/>
    </source>
</evidence>
<keyword evidence="3" id="KW-0548">Nucleotidyltransferase</keyword>
<evidence type="ECO:0000313" key="4">
    <source>
        <dbReference type="Proteomes" id="UP001595685"/>
    </source>
</evidence>
<accession>A0ABV7WJY3</accession>
<dbReference type="RefSeq" id="WP_340288088.1">
    <property type="nucleotide sequence ID" value="NZ_JBBEOI010000001.1"/>
</dbReference>